<keyword evidence="1" id="KW-0812">Transmembrane</keyword>
<accession>A0A7W6RES3</accession>
<reference evidence="2 3" key="1">
    <citation type="submission" date="2020-08" db="EMBL/GenBank/DDBJ databases">
        <title>Genome sequencing of Purple Non-Sulfur Bacteria from various extreme environments.</title>
        <authorList>
            <person name="Mayer M."/>
        </authorList>
    </citation>
    <scope>NUCLEOTIDE SEQUENCE [LARGE SCALE GENOMIC DNA]</scope>
    <source>
        <strain evidence="2 3">JA131</strain>
    </source>
</reference>
<feature type="transmembrane region" description="Helical" evidence="1">
    <location>
        <begin position="42"/>
        <end position="60"/>
    </location>
</feature>
<evidence type="ECO:0000313" key="3">
    <source>
        <dbReference type="Proteomes" id="UP000554286"/>
    </source>
</evidence>
<keyword evidence="1" id="KW-0472">Membrane</keyword>
<feature type="transmembrane region" description="Helical" evidence="1">
    <location>
        <begin position="66"/>
        <end position="85"/>
    </location>
</feature>
<comment type="caution">
    <text evidence="2">The sequence shown here is derived from an EMBL/GenBank/DDBJ whole genome shotgun (WGS) entry which is preliminary data.</text>
</comment>
<dbReference type="EMBL" id="JACIGK010000023">
    <property type="protein sequence ID" value="MBB4267206.1"/>
    <property type="molecule type" value="Genomic_DNA"/>
</dbReference>
<dbReference type="AlphaFoldDB" id="A0A7W6RES3"/>
<proteinExistence type="predicted"/>
<sequence length="105" mass="11110">MIAALYESGRVADLLIALVALEALGLVWLHRRTGRPGLPWGILLNLLTGVALVAALGAALRGLDWPWIATGLLVALAGHLGDLVVRWRATAPHQTPHQTSSGRPS</sequence>
<gene>
    <name evidence="2" type="ORF">GGD89_002847</name>
</gene>
<dbReference type="RefSeq" id="WP_246423121.1">
    <property type="nucleotide sequence ID" value="NZ_JACIGK010000023.1"/>
</dbReference>
<dbReference type="Proteomes" id="UP000554286">
    <property type="component" value="Unassembled WGS sequence"/>
</dbReference>
<feature type="transmembrane region" description="Helical" evidence="1">
    <location>
        <begin position="12"/>
        <end position="30"/>
    </location>
</feature>
<keyword evidence="1" id="KW-1133">Transmembrane helix</keyword>
<keyword evidence="3" id="KW-1185">Reference proteome</keyword>
<name>A0A7W6RES3_9PROT</name>
<protein>
    <submittedName>
        <fullName evidence="2">Uncharacterized protein</fullName>
    </submittedName>
</protein>
<evidence type="ECO:0000256" key="1">
    <source>
        <dbReference type="SAM" id="Phobius"/>
    </source>
</evidence>
<evidence type="ECO:0000313" key="2">
    <source>
        <dbReference type="EMBL" id="MBB4267206.1"/>
    </source>
</evidence>
<organism evidence="2 3">
    <name type="scientific">Roseospira visakhapatnamensis</name>
    <dbReference type="NCBI Taxonomy" id="390880"/>
    <lineage>
        <taxon>Bacteria</taxon>
        <taxon>Pseudomonadati</taxon>
        <taxon>Pseudomonadota</taxon>
        <taxon>Alphaproteobacteria</taxon>
        <taxon>Rhodospirillales</taxon>
        <taxon>Rhodospirillaceae</taxon>
        <taxon>Roseospira</taxon>
    </lineage>
</organism>